<gene>
    <name evidence="1" type="ORF">AMTR_s00095p00067920</name>
</gene>
<keyword evidence="2" id="KW-1185">Reference proteome</keyword>
<name>W1NP47_AMBTC</name>
<evidence type="ECO:0000313" key="1">
    <source>
        <dbReference type="EMBL" id="ERM98136.1"/>
    </source>
</evidence>
<organism evidence="1 2">
    <name type="scientific">Amborella trichopoda</name>
    <dbReference type="NCBI Taxonomy" id="13333"/>
    <lineage>
        <taxon>Eukaryota</taxon>
        <taxon>Viridiplantae</taxon>
        <taxon>Streptophyta</taxon>
        <taxon>Embryophyta</taxon>
        <taxon>Tracheophyta</taxon>
        <taxon>Spermatophyta</taxon>
        <taxon>Magnoliopsida</taxon>
        <taxon>Amborellales</taxon>
        <taxon>Amborellaceae</taxon>
        <taxon>Amborella</taxon>
    </lineage>
</organism>
<proteinExistence type="predicted"/>
<dbReference type="HOGENOM" id="CLU_2213498_0_0_1"/>
<dbReference type="Proteomes" id="UP000017836">
    <property type="component" value="Unassembled WGS sequence"/>
</dbReference>
<dbReference type="AlphaFoldDB" id="W1NP47"/>
<dbReference type="EMBL" id="KI395483">
    <property type="protein sequence ID" value="ERM98136.1"/>
    <property type="molecule type" value="Genomic_DNA"/>
</dbReference>
<sequence length="107" mass="12337">MYLLSHLCTTRKLCSSLRPSFDPLIVDPLDLVVLEEGDVQVDLKEEEFLLELLEQEVADFNADGPVEPEVQFPELVLVEVDAPSPLNVIRHEDRPLLLKPFRLRFQR</sequence>
<protein>
    <submittedName>
        <fullName evidence="1">Uncharacterized protein</fullName>
    </submittedName>
</protein>
<dbReference type="Gramene" id="ERM98136">
    <property type="protein sequence ID" value="ERM98136"/>
    <property type="gene ID" value="AMTR_s00095p00067920"/>
</dbReference>
<evidence type="ECO:0000313" key="2">
    <source>
        <dbReference type="Proteomes" id="UP000017836"/>
    </source>
</evidence>
<accession>W1NP47</accession>
<reference evidence="2" key="1">
    <citation type="journal article" date="2013" name="Science">
        <title>The Amborella genome and the evolution of flowering plants.</title>
        <authorList>
            <consortium name="Amborella Genome Project"/>
        </authorList>
    </citation>
    <scope>NUCLEOTIDE SEQUENCE [LARGE SCALE GENOMIC DNA]</scope>
</reference>